<evidence type="ECO:0000256" key="3">
    <source>
        <dbReference type="ARBA" id="ARBA00022989"/>
    </source>
</evidence>
<keyword evidence="8" id="KW-1185">Reference proteome</keyword>
<evidence type="ECO:0000256" key="6">
    <source>
        <dbReference type="SAM" id="Phobius"/>
    </source>
</evidence>
<evidence type="ECO:0008006" key="9">
    <source>
        <dbReference type="Google" id="ProtNLM"/>
    </source>
</evidence>
<protein>
    <recommendedName>
        <fullName evidence="9">Transmembrane protein 184C</fullName>
    </recommendedName>
</protein>
<keyword evidence="2 6" id="KW-0812">Transmembrane</keyword>
<feature type="transmembrane region" description="Helical" evidence="6">
    <location>
        <begin position="205"/>
        <end position="224"/>
    </location>
</feature>
<dbReference type="EMBL" id="BEGY01000046">
    <property type="protein sequence ID" value="GAX79883.1"/>
    <property type="molecule type" value="Genomic_DNA"/>
</dbReference>
<dbReference type="SMART" id="SM01417">
    <property type="entry name" value="Solute_trans_a"/>
    <property type="match status" value="1"/>
</dbReference>
<dbReference type="OrthoDB" id="5348404at2759"/>
<dbReference type="Proteomes" id="UP000232323">
    <property type="component" value="Unassembled WGS sequence"/>
</dbReference>
<feature type="transmembrane region" description="Helical" evidence="6">
    <location>
        <begin position="38"/>
        <end position="56"/>
    </location>
</feature>
<comment type="subcellular location">
    <subcellularLocation>
        <location evidence="1">Membrane</location>
        <topology evidence="1">Multi-pass membrane protein</topology>
    </subcellularLocation>
</comment>
<feature type="transmembrane region" description="Helical" evidence="6">
    <location>
        <begin position="285"/>
        <end position="305"/>
    </location>
</feature>
<dbReference type="AlphaFoldDB" id="A0A250X9U1"/>
<reference evidence="7 8" key="1">
    <citation type="submission" date="2017-08" db="EMBL/GenBank/DDBJ databases">
        <title>Acidophilic green algal genome provides insights into adaptation to an acidic environment.</title>
        <authorList>
            <person name="Hirooka S."/>
            <person name="Hirose Y."/>
            <person name="Kanesaki Y."/>
            <person name="Higuchi S."/>
            <person name="Fujiwara T."/>
            <person name="Onuma R."/>
            <person name="Era A."/>
            <person name="Ohbayashi R."/>
            <person name="Uzuka A."/>
            <person name="Nozaki H."/>
            <person name="Yoshikawa H."/>
            <person name="Miyagishima S.Y."/>
        </authorList>
    </citation>
    <scope>NUCLEOTIDE SEQUENCE [LARGE SCALE GENOMIC DNA]</scope>
    <source>
        <strain evidence="7 8">NIES-2499</strain>
    </source>
</reference>
<comment type="caution">
    <text evidence="7">The sequence shown here is derived from an EMBL/GenBank/DDBJ whole genome shotgun (WGS) entry which is preliminary data.</text>
</comment>
<name>A0A250X9U1_9CHLO</name>
<feature type="compositionally biased region" description="Basic and acidic residues" evidence="5">
    <location>
        <begin position="520"/>
        <end position="536"/>
    </location>
</feature>
<feature type="transmembrane region" description="Helical" evidence="6">
    <location>
        <begin position="12"/>
        <end position="31"/>
    </location>
</feature>
<gene>
    <name evidence="7" type="ORF">CEUSTIGMA_g7323.t1</name>
</gene>
<evidence type="ECO:0000256" key="2">
    <source>
        <dbReference type="ARBA" id="ARBA00022692"/>
    </source>
</evidence>
<feature type="region of interest" description="Disordered" evidence="5">
    <location>
        <begin position="518"/>
        <end position="569"/>
    </location>
</feature>
<feature type="compositionally biased region" description="Basic and acidic residues" evidence="5">
    <location>
        <begin position="553"/>
        <end position="569"/>
    </location>
</feature>
<dbReference type="InterPro" id="IPR005178">
    <property type="entry name" value="Ostalpha/TMEM184C"/>
</dbReference>
<dbReference type="GO" id="GO:0016020">
    <property type="term" value="C:membrane"/>
    <property type="evidence" value="ECO:0007669"/>
    <property type="project" value="UniProtKB-SubCell"/>
</dbReference>
<proteinExistence type="predicted"/>
<accession>A0A250X9U1</accession>
<dbReference type="Pfam" id="PF03619">
    <property type="entry name" value="Solute_trans_a"/>
    <property type="match status" value="1"/>
</dbReference>
<evidence type="ECO:0000256" key="5">
    <source>
        <dbReference type="SAM" id="MobiDB-lite"/>
    </source>
</evidence>
<evidence type="ECO:0000256" key="1">
    <source>
        <dbReference type="ARBA" id="ARBA00004141"/>
    </source>
</evidence>
<organism evidence="7 8">
    <name type="scientific">Chlamydomonas eustigma</name>
    <dbReference type="NCBI Taxonomy" id="1157962"/>
    <lineage>
        <taxon>Eukaryota</taxon>
        <taxon>Viridiplantae</taxon>
        <taxon>Chlorophyta</taxon>
        <taxon>core chlorophytes</taxon>
        <taxon>Chlorophyceae</taxon>
        <taxon>CS clade</taxon>
        <taxon>Chlamydomonadales</taxon>
        <taxon>Chlamydomonadaceae</taxon>
        <taxon>Chlamydomonas</taxon>
    </lineage>
</organism>
<evidence type="ECO:0000256" key="4">
    <source>
        <dbReference type="ARBA" id="ARBA00023136"/>
    </source>
</evidence>
<sequence>MFWPLRRVFRLFWWFLCTLTILALPLTIWEFSSQGYDIHYQAWFIGGIFVILSFPISVYEVAMHTEYYTRPRLQRHVIRILWMVPIYGVDAWLALRFRDAREYIDPIRECYEAYVIYNFYAYLMAYLEETVGDLEVHMSKKPPMQHIPVVRWMVPPWQMGAKFLLECKKGVMNFVIMRPLCTAIGLITDIFDLYGQGQIDFGRSYVYLAAATNFSQVWALYCLAMMYHKMHDELSPIRPLSKFIVVKAVVFVTFWQGILIAILVYKGIISRESWTTYDQLNVASGIQDFLICIEMFFAALAYAYAFPPRDYMDPLHPRKSFFSNVKHMFDLSDVMDDMTLVVEDHASVMVGTATATTSSVLRLPQRALSAAVKAPSSLFNLITGAAKHARLQAGSGTPSMDEDSRLALLSPEERDLEVSARAVLPGEMMGKPPNVRPVTNLGLVHGNNMPGSLMLDEMRQPRSRKGSGGPMEGSRWEAAAAAAVTHSSGSRGACGEGEYPGSGVVGVAVRPLRSGISNVEKSHELQQRSSPMKEDTLSGTLTPNAYGAWSWDKAQDGERGVPARANKAE</sequence>
<keyword evidence="4 6" id="KW-0472">Membrane</keyword>
<keyword evidence="3 6" id="KW-1133">Transmembrane helix</keyword>
<evidence type="ECO:0000313" key="7">
    <source>
        <dbReference type="EMBL" id="GAX79883.1"/>
    </source>
</evidence>
<feature type="transmembrane region" description="Helical" evidence="6">
    <location>
        <begin position="244"/>
        <end position="265"/>
    </location>
</feature>
<dbReference type="PANTHER" id="PTHR23423">
    <property type="entry name" value="ORGANIC SOLUTE TRANSPORTER-RELATED"/>
    <property type="match status" value="1"/>
</dbReference>
<evidence type="ECO:0000313" key="8">
    <source>
        <dbReference type="Proteomes" id="UP000232323"/>
    </source>
</evidence>